<organism evidence="3 4">
    <name type="scientific">Desulfosarcina widdelii</name>
    <dbReference type="NCBI Taxonomy" id="947919"/>
    <lineage>
        <taxon>Bacteria</taxon>
        <taxon>Pseudomonadati</taxon>
        <taxon>Thermodesulfobacteriota</taxon>
        <taxon>Desulfobacteria</taxon>
        <taxon>Desulfobacterales</taxon>
        <taxon>Desulfosarcinaceae</taxon>
        <taxon>Desulfosarcina</taxon>
    </lineage>
</organism>
<dbReference type="NCBIfam" id="NF033542">
    <property type="entry name" value="transpos_IS110"/>
    <property type="match status" value="1"/>
</dbReference>
<dbReference type="EMBL" id="AP021875">
    <property type="protein sequence ID" value="BBO75884.1"/>
    <property type="molecule type" value="Genomic_DNA"/>
</dbReference>
<gene>
    <name evidence="3" type="ORF">DSCW_33010</name>
</gene>
<dbReference type="GO" id="GO:0006313">
    <property type="term" value="P:DNA transposition"/>
    <property type="evidence" value="ECO:0007669"/>
    <property type="project" value="InterPro"/>
</dbReference>
<keyword evidence="4" id="KW-1185">Reference proteome</keyword>
<dbReference type="OrthoDB" id="5422850at2"/>
<dbReference type="RefSeq" id="WP_155304764.1">
    <property type="nucleotide sequence ID" value="NZ_AP021875.1"/>
</dbReference>
<feature type="domain" description="Transposase IS110-like N-terminal" evidence="1">
    <location>
        <begin position="8"/>
        <end position="155"/>
    </location>
</feature>
<evidence type="ECO:0000259" key="2">
    <source>
        <dbReference type="Pfam" id="PF02371"/>
    </source>
</evidence>
<evidence type="ECO:0000313" key="3">
    <source>
        <dbReference type="EMBL" id="BBO75884.1"/>
    </source>
</evidence>
<sequence length="371" mass="41905">MTNYSIFIGMDVHKNSIDIAIAEEGRKGQIRHYGKIDGTLAALDKVVRRLVSTDKKLHFVYEAGPCGYEIYRHLAAQGLDCSVVAPSRIPKPSGKQIKNDRRDAMMLARLHRSGDLTAVYVPRAEDEAIRDLTRAREDTKGDEKRSKQRLLSFLLRNGIRYTGGSPWSKAHIRWLSDIKMPHRSQQVVLQEYIGTVNQCKERVQRLTEQIQQLLPDWQLFPIVQALQSMRGVSTIVAATTVAEIGDLKRFHTPSELMSYLGLVPSEHSSGQKTKRGSITKAGNGHVRRILAEAAWSYRLPARVSRALLKRQEDLSESVCDIAWKAQLRLCSRYRHLWNKGKAKQVIVTAIARELCGFMWAIANEIEAPANA</sequence>
<evidence type="ECO:0000259" key="1">
    <source>
        <dbReference type="Pfam" id="PF01548"/>
    </source>
</evidence>
<dbReference type="InterPro" id="IPR047650">
    <property type="entry name" value="Transpos_IS110"/>
</dbReference>
<dbReference type="Pfam" id="PF02371">
    <property type="entry name" value="Transposase_20"/>
    <property type="match status" value="1"/>
</dbReference>
<dbReference type="PANTHER" id="PTHR33055:SF13">
    <property type="entry name" value="TRANSPOSASE"/>
    <property type="match status" value="1"/>
</dbReference>
<dbReference type="Pfam" id="PF01548">
    <property type="entry name" value="DEDD_Tnp_IS110"/>
    <property type="match status" value="1"/>
</dbReference>
<dbReference type="InterPro" id="IPR003346">
    <property type="entry name" value="Transposase_20"/>
</dbReference>
<dbReference type="GO" id="GO:0004803">
    <property type="term" value="F:transposase activity"/>
    <property type="evidence" value="ECO:0007669"/>
    <property type="project" value="InterPro"/>
</dbReference>
<proteinExistence type="predicted"/>
<name>A0A5K7ZBR5_9BACT</name>
<dbReference type="AlphaFoldDB" id="A0A5K7ZBR5"/>
<reference evidence="3 4" key="1">
    <citation type="submission" date="2019-11" db="EMBL/GenBank/DDBJ databases">
        <title>Comparative genomics of hydrocarbon-degrading Desulfosarcina strains.</title>
        <authorList>
            <person name="Watanabe M."/>
            <person name="Kojima H."/>
            <person name="Fukui M."/>
        </authorList>
    </citation>
    <scope>NUCLEOTIDE SEQUENCE [LARGE SCALE GENOMIC DNA]</scope>
    <source>
        <strain evidence="3 4">PP31</strain>
    </source>
</reference>
<dbReference type="PANTHER" id="PTHR33055">
    <property type="entry name" value="TRANSPOSASE FOR INSERTION SEQUENCE ELEMENT IS1111A"/>
    <property type="match status" value="1"/>
</dbReference>
<dbReference type="KEGG" id="dwd:DSCW_33010"/>
<protein>
    <submittedName>
        <fullName evidence="3">IS110 family transposase</fullName>
    </submittedName>
</protein>
<dbReference type="Proteomes" id="UP000427769">
    <property type="component" value="Chromosome"/>
</dbReference>
<dbReference type="InterPro" id="IPR002525">
    <property type="entry name" value="Transp_IS110-like_N"/>
</dbReference>
<accession>A0A5K7ZBR5</accession>
<dbReference type="GO" id="GO:0003677">
    <property type="term" value="F:DNA binding"/>
    <property type="evidence" value="ECO:0007669"/>
    <property type="project" value="InterPro"/>
</dbReference>
<feature type="domain" description="Transposase IS116/IS110/IS902 C-terminal" evidence="2">
    <location>
        <begin position="224"/>
        <end position="297"/>
    </location>
</feature>
<evidence type="ECO:0000313" key="4">
    <source>
        <dbReference type="Proteomes" id="UP000427769"/>
    </source>
</evidence>